<feature type="signal peptide" evidence="14">
    <location>
        <begin position="1"/>
        <end position="28"/>
    </location>
</feature>
<feature type="chain" id="PRO_5042264808" description="Protein kinase domain-containing protein" evidence="14">
    <location>
        <begin position="29"/>
        <end position="504"/>
    </location>
</feature>
<keyword evidence="11" id="KW-0325">Glycoprotein</keyword>
<evidence type="ECO:0000256" key="8">
    <source>
        <dbReference type="ARBA" id="ARBA00022989"/>
    </source>
</evidence>
<dbReference type="GO" id="GO:0005524">
    <property type="term" value="F:ATP binding"/>
    <property type="evidence" value="ECO:0007669"/>
    <property type="project" value="UniProtKB-UniRule"/>
</dbReference>
<evidence type="ECO:0000259" key="15">
    <source>
        <dbReference type="PROSITE" id="PS50011"/>
    </source>
</evidence>
<organism evidence="16 17">
    <name type="scientific">Ambrosia artemisiifolia</name>
    <name type="common">Common ragweed</name>
    <dbReference type="NCBI Taxonomy" id="4212"/>
    <lineage>
        <taxon>Eukaryota</taxon>
        <taxon>Viridiplantae</taxon>
        <taxon>Streptophyta</taxon>
        <taxon>Embryophyta</taxon>
        <taxon>Tracheophyta</taxon>
        <taxon>Spermatophyta</taxon>
        <taxon>Magnoliopsida</taxon>
        <taxon>eudicotyledons</taxon>
        <taxon>Gunneridae</taxon>
        <taxon>Pentapetalae</taxon>
        <taxon>asterids</taxon>
        <taxon>campanulids</taxon>
        <taxon>Asterales</taxon>
        <taxon>Asteraceae</taxon>
        <taxon>Asteroideae</taxon>
        <taxon>Heliantheae alliance</taxon>
        <taxon>Heliantheae</taxon>
        <taxon>Ambrosia</taxon>
    </lineage>
</organism>
<evidence type="ECO:0000256" key="5">
    <source>
        <dbReference type="ARBA" id="ARBA00022737"/>
    </source>
</evidence>
<dbReference type="PANTHER" id="PTHR48010:SF58">
    <property type="entry name" value="RECEPTOR PROTEIN KINASE-LIKE PROTEIN ZAR1"/>
    <property type="match status" value="1"/>
</dbReference>
<dbReference type="InterPro" id="IPR017441">
    <property type="entry name" value="Protein_kinase_ATP_BS"/>
</dbReference>
<keyword evidence="9 13" id="KW-0472">Membrane</keyword>
<evidence type="ECO:0000256" key="7">
    <source>
        <dbReference type="ARBA" id="ARBA00022840"/>
    </source>
</evidence>
<dbReference type="SUPFAM" id="SSF56112">
    <property type="entry name" value="Protein kinase-like (PK-like)"/>
    <property type="match status" value="1"/>
</dbReference>
<comment type="caution">
    <text evidence="16">The sequence shown here is derived from an EMBL/GenBank/DDBJ whole genome shotgun (WGS) entry which is preliminary data.</text>
</comment>
<dbReference type="Pfam" id="PF08263">
    <property type="entry name" value="LRRNT_2"/>
    <property type="match status" value="1"/>
</dbReference>
<dbReference type="Gene3D" id="3.30.200.20">
    <property type="entry name" value="Phosphorylase Kinase, domain 1"/>
    <property type="match status" value="1"/>
</dbReference>
<accession>A0AAD5D6K3</accession>
<dbReference type="InterPro" id="IPR032675">
    <property type="entry name" value="LRR_dom_sf"/>
</dbReference>
<evidence type="ECO:0000256" key="10">
    <source>
        <dbReference type="ARBA" id="ARBA00023170"/>
    </source>
</evidence>
<feature type="transmembrane region" description="Helical" evidence="13">
    <location>
        <begin position="214"/>
        <end position="239"/>
    </location>
</feature>
<keyword evidence="7 12" id="KW-0067">ATP-binding</keyword>
<evidence type="ECO:0000256" key="3">
    <source>
        <dbReference type="ARBA" id="ARBA00022692"/>
    </source>
</evidence>
<gene>
    <name evidence="16" type="ORF">M8C21_015861</name>
</gene>
<dbReference type="Pfam" id="PF00560">
    <property type="entry name" value="LRR_1"/>
    <property type="match status" value="2"/>
</dbReference>
<keyword evidence="6 12" id="KW-0547">Nucleotide-binding</keyword>
<dbReference type="Pfam" id="PF00069">
    <property type="entry name" value="Pkinase"/>
    <property type="match status" value="2"/>
</dbReference>
<evidence type="ECO:0000256" key="6">
    <source>
        <dbReference type="ARBA" id="ARBA00022741"/>
    </source>
</evidence>
<reference evidence="16" key="1">
    <citation type="submission" date="2022-06" db="EMBL/GenBank/DDBJ databases">
        <title>Uncovering the hologenomic basis of an extraordinary plant invasion.</title>
        <authorList>
            <person name="Bieker V.C."/>
            <person name="Martin M.D."/>
            <person name="Gilbert T."/>
            <person name="Hodgins K."/>
            <person name="Battlay P."/>
            <person name="Petersen B."/>
            <person name="Wilson J."/>
        </authorList>
    </citation>
    <scope>NUCLEOTIDE SEQUENCE</scope>
    <source>
        <strain evidence="16">AA19_3_7</strain>
        <tissue evidence="16">Leaf</tissue>
    </source>
</reference>
<dbReference type="InterPro" id="IPR000719">
    <property type="entry name" value="Prot_kinase_dom"/>
</dbReference>
<evidence type="ECO:0000313" key="16">
    <source>
        <dbReference type="EMBL" id="KAI7752510.1"/>
    </source>
</evidence>
<name>A0AAD5D6K3_AMBAR</name>
<dbReference type="EMBL" id="JAMZMK010005665">
    <property type="protein sequence ID" value="KAI7752510.1"/>
    <property type="molecule type" value="Genomic_DNA"/>
</dbReference>
<dbReference type="InterPro" id="IPR001611">
    <property type="entry name" value="Leu-rich_rpt"/>
</dbReference>
<dbReference type="AlphaFoldDB" id="A0AAD5D6K3"/>
<feature type="domain" description="Protein kinase" evidence="15">
    <location>
        <begin position="281"/>
        <end position="504"/>
    </location>
</feature>
<dbReference type="Gene3D" id="3.80.10.10">
    <property type="entry name" value="Ribonuclease Inhibitor"/>
    <property type="match status" value="1"/>
</dbReference>
<evidence type="ECO:0000256" key="2">
    <source>
        <dbReference type="ARBA" id="ARBA00022614"/>
    </source>
</evidence>
<keyword evidence="17" id="KW-1185">Reference proteome</keyword>
<keyword evidence="3 13" id="KW-0812">Transmembrane</keyword>
<keyword evidence="4 14" id="KW-0732">Signal</keyword>
<feature type="binding site" evidence="12">
    <location>
        <position position="313"/>
    </location>
    <ligand>
        <name>ATP</name>
        <dbReference type="ChEBI" id="CHEBI:30616"/>
    </ligand>
</feature>
<keyword evidence="5" id="KW-0677">Repeat</keyword>
<sequence>MDILLTVCQGPLLFYFLLLCCLVNNLQGLTSDGEALVNFRTSIISSDGLLRQWRPEDPDPCGWKGVTCDLKTKRVVYLNLSNHKLSGPLSPDIGKLDRLRFLDLHYNNFYGAIPPELGNCTELQGLFLQNNYLSGFIPSEIGNISKLQTFNVSNNFLAGPIPSNGALDQFGTNSFLGNRGLCGTHINQSCKNDGGSAGSHPTGSQSVKKNSGRLLISASATVGALLLVALMCFWGCFLYKRLGKNEVKGLAMDVGEGASIVMFHGDLPYSSKDIITKLETLTEEHVIGAGGFGTVYKLAMDDGNVFALKRIVKLNEGFDRFFERELEILGSIKHKYLVNLRGYCNSPTSKLLIYDYLSGGSLDEALHGDEESHITTIVAGTFGYLAPEYMQSGRATEKTDIYSFGVLVLEVISGKRPTDASFIEKGLNIVGWLNYLITEDRQREIIDVNCEGVDSKTLDALLSISIQCVSSNPEDRPTMHRVVQTLESEVMTPCPSDFYDSSSD</sequence>
<dbReference type="GO" id="GO:0004672">
    <property type="term" value="F:protein kinase activity"/>
    <property type="evidence" value="ECO:0007669"/>
    <property type="project" value="InterPro"/>
</dbReference>
<evidence type="ECO:0000313" key="17">
    <source>
        <dbReference type="Proteomes" id="UP001206925"/>
    </source>
</evidence>
<dbReference type="FunFam" id="3.80.10.10:FF:000101">
    <property type="entry name" value="LRR receptor-like serine/threonine-protein kinase ERECTA"/>
    <property type="match status" value="1"/>
</dbReference>
<dbReference type="GO" id="GO:0016020">
    <property type="term" value="C:membrane"/>
    <property type="evidence" value="ECO:0007669"/>
    <property type="project" value="UniProtKB-SubCell"/>
</dbReference>
<evidence type="ECO:0000256" key="14">
    <source>
        <dbReference type="SAM" id="SignalP"/>
    </source>
</evidence>
<dbReference type="Gene3D" id="1.10.510.10">
    <property type="entry name" value="Transferase(Phosphotransferase) domain 1"/>
    <property type="match status" value="1"/>
</dbReference>
<dbReference type="FunFam" id="3.30.200.20:FF:000282">
    <property type="entry name" value="LRR receptor-like serine/threonine-protein kinase FEI 1"/>
    <property type="match status" value="1"/>
</dbReference>
<dbReference type="PROSITE" id="PS50011">
    <property type="entry name" value="PROTEIN_KINASE_DOM"/>
    <property type="match status" value="1"/>
</dbReference>
<dbReference type="InterPro" id="IPR050994">
    <property type="entry name" value="At_inactive_RLKs"/>
</dbReference>
<dbReference type="SUPFAM" id="SSF52058">
    <property type="entry name" value="L domain-like"/>
    <property type="match status" value="1"/>
</dbReference>
<protein>
    <recommendedName>
        <fullName evidence="15">Protein kinase domain-containing protein</fullName>
    </recommendedName>
</protein>
<evidence type="ECO:0000256" key="9">
    <source>
        <dbReference type="ARBA" id="ARBA00023136"/>
    </source>
</evidence>
<evidence type="ECO:0000256" key="4">
    <source>
        <dbReference type="ARBA" id="ARBA00022729"/>
    </source>
</evidence>
<dbReference type="InterPro" id="IPR011009">
    <property type="entry name" value="Kinase-like_dom_sf"/>
</dbReference>
<keyword evidence="8 13" id="KW-1133">Transmembrane helix</keyword>
<proteinExistence type="predicted"/>
<dbReference type="PROSITE" id="PS00107">
    <property type="entry name" value="PROTEIN_KINASE_ATP"/>
    <property type="match status" value="1"/>
</dbReference>
<keyword evidence="10" id="KW-0675">Receptor</keyword>
<evidence type="ECO:0000256" key="11">
    <source>
        <dbReference type="ARBA" id="ARBA00023180"/>
    </source>
</evidence>
<comment type="subcellular location">
    <subcellularLocation>
        <location evidence="1">Membrane</location>
        <topology evidence="1">Single-pass type I membrane protein</topology>
    </subcellularLocation>
</comment>
<evidence type="ECO:0000256" key="1">
    <source>
        <dbReference type="ARBA" id="ARBA00004479"/>
    </source>
</evidence>
<evidence type="ECO:0000256" key="13">
    <source>
        <dbReference type="SAM" id="Phobius"/>
    </source>
</evidence>
<evidence type="ECO:0000256" key="12">
    <source>
        <dbReference type="PROSITE-ProRule" id="PRU10141"/>
    </source>
</evidence>
<dbReference type="InterPro" id="IPR013210">
    <property type="entry name" value="LRR_N_plant-typ"/>
</dbReference>
<dbReference type="Proteomes" id="UP001206925">
    <property type="component" value="Unassembled WGS sequence"/>
</dbReference>
<dbReference type="PANTHER" id="PTHR48010">
    <property type="entry name" value="OS05G0588300 PROTEIN"/>
    <property type="match status" value="1"/>
</dbReference>
<keyword evidence="2" id="KW-0433">Leucine-rich repeat</keyword>